<dbReference type="InterPro" id="IPR043128">
    <property type="entry name" value="Rev_trsase/Diguanyl_cyclase"/>
</dbReference>
<dbReference type="Pfam" id="PF00563">
    <property type="entry name" value="EAL"/>
    <property type="match status" value="1"/>
</dbReference>
<reference evidence="3 4" key="1">
    <citation type="submission" date="2023-05" db="EMBL/GenBank/DDBJ databases">
        <title>Marinobacter albus sp. nov., a marine bacterium isolated from sand in a coastal intertidal zone of huludao.</title>
        <authorList>
            <person name="Deng T."/>
        </authorList>
    </citation>
    <scope>NUCLEOTIDE SEQUENCE [LARGE SCALE GENOMIC DNA]</scope>
    <source>
        <strain evidence="3 4">M216</strain>
    </source>
</reference>
<dbReference type="PANTHER" id="PTHR33121:SF70">
    <property type="entry name" value="SIGNALING PROTEIN YKOW"/>
    <property type="match status" value="1"/>
</dbReference>
<dbReference type="PROSITE" id="PS50883">
    <property type="entry name" value="EAL"/>
    <property type="match status" value="1"/>
</dbReference>
<dbReference type="NCBIfam" id="TIGR00254">
    <property type="entry name" value="GGDEF"/>
    <property type="match status" value="1"/>
</dbReference>
<gene>
    <name evidence="3" type="ORF">QQF73_15840</name>
</gene>
<proteinExistence type="predicted"/>
<dbReference type="Gene3D" id="3.30.450.40">
    <property type="match status" value="1"/>
</dbReference>
<dbReference type="InterPro" id="IPR003018">
    <property type="entry name" value="GAF"/>
</dbReference>
<organism evidence="3 4">
    <name type="scientific">Marinobacter albus</name>
    <dbReference type="NCBI Taxonomy" id="3030833"/>
    <lineage>
        <taxon>Bacteria</taxon>
        <taxon>Pseudomonadati</taxon>
        <taxon>Pseudomonadota</taxon>
        <taxon>Gammaproteobacteria</taxon>
        <taxon>Pseudomonadales</taxon>
        <taxon>Marinobacteraceae</taxon>
        <taxon>Marinobacter</taxon>
    </lineage>
</organism>
<dbReference type="SMART" id="SM00052">
    <property type="entry name" value="EAL"/>
    <property type="match status" value="1"/>
</dbReference>
<dbReference type="Proteomes" id="UP001223547">
    <property type="component" value="Unassembled WGS sequence"/>
</dbReference>
<dbReference type="PANTHER" id="PTHR33121">
    <property type="entry name" value="CYCLIC DI-GMP PHOSPHODIESTERASE PDEF"/>
    <property type="match status" value="1"/>
</dbReference>
<dbReference type="InterPro" id="IPR001633">
    <property type="entry name" value="EAL_dom"/>
</dbReference>
<dbReference type="RefSeq" id="WP_219868314.1">
    <property type="nucleotide sequence ID" value="NZ_JASSQD010000003.1"/>
</dbReference>
<dbReference type="Gene3D" id="3.30.70.270">
    <property type="match status" value="1"/>
</dbReference>
<evidence type="ECO:0000259" key="1">
    <source>
        <dbReference type="PROSITE" id="PS50883"/>
    </source>
</evidence>
<dbReference type="EMBL" id="JASSQD010000003">
    <property type="protein sequence ID" value="MDK9559105.1"/>
    <property type="molecule type" value="Genomic_DNA"/>
</dbReference>
<dbReference type="CDD" id="cd01949">
    <property type="entry name" value="GGDEF"/>
    <property type="match status" value="1"/>
</dbReference>
<dbReference type="SMART" id="SM00065">
    <property type="entry name" value="GAF"/>
    <property type="match status" value="1"/>
</dbReference>
<dbReference type="InterPro" id="IPR029787">
    <property type="entry name" value="Nucleotide_cyclase"/>
</dbReference>
<evidence type="ECO:0000313" key="3">
    <source>
        <dbReference type="EMBL" id="MDK9559105.1"/>
    </source>
</evidence>
<dbReference type="SUPFAM" id="SSF55073">
    <property type="entry name" value="Nucleotide cyclase"/>
    <property type="match status" value="1"/>
</dbReference>
<comment type="caution">
    <text evidence="3">The sequence shown here is derived from an EMBL/GenBank/DDBJ whole genome shotgun (WGS) entry which is preliminary data.</text>
</comment>
<dbReference type="InterPro" id="IPR000160">
    <property type="entry name" value="GGDEF_dom"/>
</dbReference>
<dbReference type="InterPro" id="IPR029016">
    <property type="entry name" value="GAF-like_dom_sf"/>
</dbReference>
<name>A0ABT7HHW0_9GAMM</name>
<dbReference type="Pfam" id="PF00990">
    <property type="entry name" value="GGDEF"/>
    <property type="match status" value="1"/>
</dbReference>
<dbReference type="InterPro" id="IPR050706">
    <property type="entry name" value="Cyclic-di-GMP_PDE-like"/>
</dbReference>
<dbReference type="SUPFAM" id="SSF55781">
    <property type="entry name" value="GAF domain-like"/>
    <property type="match status" value="1"/>
</dbReference>
<dbReference type="Gene3D" id="3.20.20.450">
    <property type="entry name" value="EAL domain"/>
    <property type="match status" value="1"/>
</dbReference>
<dbReference type="SUPFAM" id="SSF141868">
    <property type="entry name" value="EAL domain-like"/>
    <property type="match status" value="1"/>
</dbReference>
<keyword evidence="4" id="KW-1185">Reference proteome</keyword>
<evidence type="ECO:0000259" key="2">
    <source>
        <dbReference type="PROSITE" id="PS50887"/>
    </source>
</evidence>
<protein>
    <submittedName>
        <fullName evidence="3">Sensor domain-containing phosphodiesterase</fullName>
    </submittedName>
</protein>
<sequence>MRDSEILVTHHKALMELSHDADFIEQPRHQKLAALTELCARRLNVERVSVWSFPPKGDRINCEWLYDASAAPCDRSNSGGPLSLYQSEHPAYFTTIGSERVVAVENAQEDPRTRSFARNYLSIHNINAMLDAPVFDGARMSGVICLESRQNRLWSPPDISLAVAVADTVSLMNTHEAWIRSKQALDYVTRFDSLTGLANMDSLKARINHLIKKVKKRGRGALALIWIDIDRLKIINDGLGPQAGDQVIAEIGRRLNDLQLTGKDYLARIGGDEFAVVIRNKTLPALLDSAAELIQQRIRSPIRVDGQDLTITASLGISHYPGDCEGGEELLRSAEAAMYHTKYRGRGQSTQYDSEIQMTARSRFAVESELKLAMENGGLDVFYQPIMDSTGTRIESAEALVRWNHPDRGWLSPIEFLDVARSAGLMFRLGECVIERVCDDWRACRAKGINLATISVNLAPEQVMVTNLPSLIRDVCGSHSMPVSALQFEVTEDALQGELRVLSRVLEDLVDSGAMLAIDDFGTGYSSLARLKSLPFSRIKIDRSFIKHLPDDDNDRAITLSTIGLARGLGLSIVAEGVETQAHERWLFENHCDYLQGFRYSMPLPIGELTRRFYGTDRLVASQLRH</sequence>
<evidence type="ECO:0000313" key="4">
    <source>
        <dbReference type="Proteomes" id="UP001223547"/>
    </source>
</evidence>
<feature type="domain" description="GGDEF" evidence="2">
    <location>
        <begin position="220"/>
        <end position="354"/>
    </location>
</feature>
<feature type="domain" description="EAL" evidence="1">
    <location>
        <begin position="363"/>
        <end position="617"/>
    </location>
</feature>
<accession>A0ABT7HHW0</accession>
<dbReference type="PROSITE" id="PS50887">
    <property type="entry name" value="GGDEF"/>
    <property type="match status" value="1"/>
</dbReference>
<dbReference type="SMART" id="SM00267">
    <property type="entry name" value="GGDEF"/>
    <property type="match status" value="1"/>
</dbReference>
<dbReference type="InterPro" id="IPR035919">
    <property type="entry name" value="EAL_sf"/>
</dbReference>
<dbReference type="Pfam" id="PF01590">
    <property type="entry name" value="GAF"/>
    <property type="match status" value="1"/>
</dbReference>
<dbReference type="CDD" id="cd01948">
    <property type="entry name" value="EAL"/>
    <property type="match status" value="1"/>
</dbReference>